<feature type="transmembrane region" description="Helical" evidence="6">
    <location>
        <begin position="102"/>
        <end position="123"/>
    </location>
</feature>
<evidence type="ECO:0000256" key="5">
    <source>
        <dbReference type="ARBA" id="ARBA00038359"/>
    </source>
</evidence>
<dbReference type="Proteomes" id="UP000298493">
    <property type="component" value="Unassembled WGS sequence"/>
</dbReference>
<comment type="subcellular location">
    <subcellularLocation>
        <location evidence="1">Membrane</location>
        <topology evidence="1">Multi-pass membrane protein</topology>
    </subcellularLocation>
</comment>
<comment type="similarity">
    <text evidence="5">Belongs to the SAT4 family.</text>
</comment>
<dbReference type="PANTHER" id="PTHR33048">
    <property type="entry name" value="PTH11-LIKE INTEGRAL MEMBRANE PROTEIN (AFU_ORTHOLOGUE AFUA_5G11245)"/>
    <property type="match status" value="1"/>
</dbReference>
<accession>A0A4Z1NM58</accession>
<evidence type="ECO:0000256" key="4">
    <source>
        <dbReference type="ARBA" id="ARBA00023136"/>
    </source>
</evidence>
<feature type="transmembrane region" description="Helical" evidence="6">
    <location>
        <begin position="184"/>
        <end position="214"/>
    </location>
</feature>
<evidence type="ECO:0000256" key="2">
    <source>
        <dbReference type="ARBA" id="ARBA00022692"/>
    </source>
</evidence>
<feature type="transmembrane region" description="Helical" evidence="6">
    <location>
        <begin position="52"/>
        <end position="71"/>
    </location>
</feature>
<feature type="transmembrane region" description="Helical" evidence="6">
    <location>
        <begin position="20"/>
        <end position="40"/>
    </location>
</feature>
<dbReference type="PANTHER" id="PTHR33048:SF146">
    <property type="entry name" value="INTEGRAL MEMBRANE PROTEIN"/>
    <property type="match status" value="1"/>
</dbReference>
<reference evidence="8 9" key="1">
    <citation type="submission" date="2019-04" db="EMBL/GenBank/DDBJ databases">
        <title>High contiguity whole genome sequence and gene annotation resource for two Venturia nashicola isolates.</title>
        <authorList>
            <person name="Prokchorchik M."/>
            <person name="Won K."/>
            <person name="Lee Y."/>
            <person name="Choi E.D."/>
            <person name="Segonzac C."/>
            <person name="Sohn K.H."/>
        </authorList>
    </citation>
    <scope>NUCLEOTIDE SEQUENCE [LARGE SCALE GENOMIC DNA]</scope>
    <source>
        <strain evidence="8 9">PRI2</strain>
    </source>
</reference>
<dbReference type="Pfam" id="PF20684">
    <property type="entry name" value="Fung_rhodopsin"/>
    <property type="match status" value="1"/>
</dbReference>
<protein>
    <submittedName>
        <fullName evidence="8">Integral membrane protein</fullName>
    </submittedName>
</protein>
<keyword evidence="4 6" id="KW-0472">Membrane</keyword>
<keyword evidence="9" id="KW-1185">Reference proteome</keyword>
<dbReference type="InterPro" id="IPR049326">
    <property type="entry name" value="Rhodopsin_dom_fungi"/>
</dbReference>
<dbReference type="EMBL" id="SNSC02000017">
    <property type="protein sequence ID" value="TID16949.1"/>
    <property type="molecule type" value="Genomic_DNA"/>
</dbReference>
<evidence type="ECO:0000313" key="8">
    <source>
        <dbReference type="EMBL" id="TID16949.1"/>
    </source>
</evidence>
<proteinExistence type="inferred from homology"/>
<evidence type="ECO:0000259" key="7">
    <source>
        <dbReference type="Pfam" id="PF20684"/>
    </source>
</evidence>
<dbReference type="InterPro" id="IPR052337">
    <property type="entry name" value="SAT4-like"/>
</dbReference>
<name>A0A4Z1NM58_9PEZI</name>
<evidence type="ECO:0000256" key="6">
    <source>
        <dbReference type="SAM" id="Phobius"/>
    </source>
</evidence>
<keyword evidence="3 6" id="KW-1133">Transmembrane helix</keyword>
<feature type="domain" description="Rhodopsin" evidence="7">
    <location>
        <begin position="70"/>
        <end position="249"/>
    </location>
</feature>
<evidence type="ECO:0000256" key="1">
    <source>
        <dbReference type="ARBA" id="ARBA00004141"/>
    </source>
</evidence>
<comment type="caution">
    <text evidence="8">The sequence shown here is derived from an EMBL/GenBank/DDBJ whole genome shotgun (WGS) entry which is preliminary data.</text>
</comment>
<sequence>MDPNIDPERLKQLLRKQPWANAVIVTVSLLLLFPLIIVALRMYVRIYIAKKVQTDDFFVILASSGVALHLLHFMSVWALKMSVCCFCLNIFGRVISRRKNFIVWASMATVSSIWIISSGTLIFSCSPVSSLWDARKVATGDGCINIAAEQLALAIINAISDWLIMYLPLALLKQSDLNSTQKTYISGIFSLAFVAALASIGRVISYGIVITGFYEKSAMLWWLLPISTSFELNCAIAASSLPSLSPLFRSAARRFRGGNGKGDVDWDMEPDFIKPLAFYDKKQDFGGESDWDWDWQSEKLDNGNEKTGKGGIVVETSYVVDTSGLRCPSKALFSSTRWAADRNSGKMGTGAGGVALGVVGMNVMKPHPLLPIEARESTTMGNRLSFLEMLKQGPPSAEEGSGKGGRILGI</sequence>
<organism evidence="8 9">
    <name type="scientific">Venturia nashicola</name>
    <dbReference type="NCBI Taxonomy" id="86259"/>
    <lineage>
        <taxon>Eukaryota</taxon>
        <taxon>Fungi</taxon>
        <taxon>Dikarya</taxon>
        <taxon>Ascomycota</taxon>
        <taxon>Pezizomycotina</taxon>
        <taxon>Dothideomycetes</taxon>
        <taxon>Pleosporomycetidae</taxon>
        <taxon>Venturiales</taxon>
        <taxon>Venturiaceae</taxon>
        <taxon>Venturia</taxon>
    </lineage>
</organism>
<dbReference type="AlphaFoldDB" id="A0A4Z1NM58"/>
<gene>
    <name evidence="8" type="ORF">E6O75_ATG09715</name>
</gene>
<feature type="transmembrane region" description="Helical" evidence="6">
    <location>
        <begin position="151"/>
        <end position="172"/>
    </location>
</feature>
<keyword evidence="2 6" id="KW-0812">Transmembrane</keyword>
<evidence type="ECO:0000313" key="9">
    <source>
        <dbReference type="Proteomes" id="UP000298493"/>
    </source>
</evidence>
<evidence type="ECO:0000256" key="3">
    <source>
        <dbReference type="ARBA" id="ARBA00022989"/>
    </source>
</evidence>
<dbReference type="GO" id="GO:0016020">
    <property type="term" value="C:membrane"/>
    <property type="evidence" value="ECO:0007669"/>
    <property type="project" value="UniProtKB-SubCell"/>
</dbReference>
<dbReference type="STRING" id="86259.A0A4Z1NM58"/>